<comment type="similarity">
    <text evidence="1">Belongs to the PhzF family.</text>
</comment>
<sequence length="105" mass="11813">MKNIKPAFDVISKLNSRGVIITAKGNNVDFVSRFFAPQVGVNEDPVTGSAHTTLTPYWAKQLDKEEFTAIQLSERKGYLLCKYLNERVEISGKAKLYLIGDIYLD</sequence>
<keyword evidence="4" id="KW-1185">Reference proteome</keyword>
<reference evidence="4" key="1">
    <citation type="journal article" date="2019" name="Int. J. Syst. Evol. Microbiol.">
        <title>The Global Catalogue of Microorganisms (GCM) 10K type strain sequencing project: providing services to taxonomists for standard genome sequencing and annotation.</title>
        <authorList>
            <consortium name="The Broad Institute Genomics Platform"/>
            <consortium name="The Broad Institute Genome Sequencing Center for Infectious Disease"/>
            <person name="Wu L."/>
            <person name="Ma J."/>
        </authorList>
    </citation>
    <scope>NUCLEOTIDE SEQUENCE [LARGE SCALE GENOMIC DNA]</scope>
    <source>
        <strain evidence="4">CCUG 58938</strain>
    </source>
</reference>
<evidence type="ECO:0000256" key="2">
    <source>
        <dbReference type="ARBA" id="ARBA00023235"/>
    </source>
</evidence>
<proteinExistence type="inferred from homology"/>
<name>A0ABW3JVH4_9BACT</name>
<gene>
    <name evidence="3" type="ORF">ACFQ21_01145</name>
</gene>
<dbReference type="RefSeq" id="WP_377578238.1">
    <property type="nucleotide sequence ID" value="NZ_JBHTKA010000001.1"/>
</dbReference>
<keyword evidence="2" id="KW-0413">Isomerase</keyword>
<dbReference type="Gene3D" id="3.10.310.10">
    <property type="entry name" value="Diaminopimelate Epimerase, Chain A, domain 1"/>
    <property type="match status" value="1"/>
</dbReference>
<dbReference type="Proteomes" id="UP001597112">
    <property type="component" value="Unassembled WGS sequence"/>
</dbReference>
<dbReference type="PANTHER" id="PTHR13774:SF17">
    <property type="entry name" value="PHENAZINE BIOSYNTHESIS-LIKE DOMAIN-CONTAINING PROTEIN"/>
    <property type="match status" value="1"/>
</dbReference>
<dbReference type="InterPro" id="IPR003719">
    <property type="entry name" value="Phenazine_PhzF-like"/>
</dbReference>
<dbReference type="Pfam" id="PF02567">
    <property type="entry name" value="PhzC-PhzF"/>
    <property type="match status" value="1"/>
</dbReference>
<dbReference type="EMBL" id="JBHTKA010000001">
    <property type="protein sequence ID" value="MFD0997882.1"/>
    <property type="molecule type" value="Genomic_DNA"/>
</dbReference>
<evidence type="ECO:0000313" key="4">
    <source>
        <dbReference type="Proteomes" id="UP001597112"/>
    </source>
</evidence>
<comment type="caution">
    <text evidence="3">The sequence shown here is derived from an EMBL/GenBank/DDBJ whole genome shotgun (WGS) entry which is preliminary data.</text>
</comment>
<evidence type="ECO:0000256" key="1">
    <source>
        <dbReference type="ARBA" id="ARBA00008270"/>
    </source>
</evidence>
<organism evidence="3 4">
    <name type="scientific">Ohtaekwangia kribbensis</name>
    <dbReference type="NCBI Taxonomy" id="688913"/>
    <lineage>
        <taxon>Bacteria</taxon>
        <taxon>Pseudomonadati</taxon>
        <taxon>Bacteroidota</taxon>
        <taxon>Cytophagia</taxon>
        <taxon>Cytophagales</taxon>
        <taxon>Fulvivirgaceae</taxon>
        <taxon>Ohtaekwangia</taxon>
    </lineage>
</organism>
<evidence type="ECO:0000313" key="3">
    <source>
        <dbReference type="EMBL" id="MFD0997882.1"/>
    </source>
</evidence>
<dbReference type="PANTHER" id="PTHR13774">
    <property type="entry name" value="PHENAZINE BIOSYNTHESIS PROTEIN"/>
    <property type="match status" value="1"/>
</dbReference>
<accession>A0ABW3JVH4</accession>
<protein>
    <submittedName>
        <fullName evidence="3">PhzF family phenazine biosynthesis protein</fullName>
    </submittedName>
</protein>
<dbReference type="SUPFAM" id="SSF54506">
    <property type="entry name" value="Diaminopimelate epimerase-like"/>
    <property type="match status" value="1"/>
</dbReference>